<feature type="transmembrane region" description="Helical" evidence="1">
    <location>
        <begin position="380"/>
        <end position="402"/>
    </location>
</feature>
<keyword evidence="1" id="KW-0472">Membrane</keyword>
<evidence type="ECO:0000313" key="2">
    <source>
        <dbReference type="EMBL" id="MBR8463160.1"/>
    </source>
</evidence>
<feature type="transmembrane region" description="Helical" evidence="1">
    <location>
        <begin position="6"/>
        <end position="28"/>
    </location>
</feature>
<dbReference type="Pfam" id="PF16149">
    <property type="entry name" value="DUF4857"/>
    <property type="match status" value="1"/>
</dbReference>
<dbReference type="EMBL" id="JAGSSW010000001">
    <property type="protein sequence ID" value="MBR8463160.1"/>
    <property type="molecule type" value="Genomic_DNA"/>
</dbReference>
<keyword evidence="1" id="KW-1133">Transmembrane helix</keyword>
<dbReference type="Proteomes" id="UP000682951">
    <property type="component" value="Unassembled WGS sequence"/>
</dbReference>
<dbReference type="InterPro" id="IPR032333">
    <property type="entry name" value="DUF4857"/>
</dbReference>
<keyword evidence="3" id="KW-1185">Reference proteome</keyword>
<dbReference type="RefSeq" id="WP_212141399.1">
    <property type="nucleotide sequence ID" value="NZ_JAGSSW010000001.1"/>
</dbReference>
<accession>A0ABS5HGM4</accession>
<comment type="caution">
    <text evidence="2">The sequence shown here is derived from an EMBL/GenBank/DDBJ whole genome shotgun (WGS) entry which is preliminary data.</text>
</comment>
<evidence type="ECO:0000256" key="1">
    <source>
        <dbReference type="SAM" id="Phobius"/>
    </source>
</evidence>
<gene>
    <name evidence="2" type="ORF">KDD93_01045</name>
</gene>
<sequence>MRILNFIIMGIFALILSYFLPVFINLFMPLNYSFERVRYSPVIDEFIYSNTNRKDNTKSFKIIGGNEISEDKFLELQPFTNYYVLIQKGKFPQKFKMYENNTSLIVKNSQFLNLKYASNKAKYPDLYVLIEPDELYGRLKYAPFLIRLGSKNGFDVINTDINKIDKNLSENLNKAFLDEGFKLPAKAFFSNPSLMKEFDEGAFVVDSTNTIFHLKFNDNKFWIKNTNITKPNIIKMVISENKRREFYALVITSNEIGLLSYDYKFINLPNDEYEPFKANLNLAISPVDKVLSFTTKEQIKTYVMDLDYNVIKQNTTQLTPPTSSRELKAYVLPFELSIVQDDYAYEFKFINFSAKSVFISVLLAFGFFAYNLAFKKRKAFADSVFIAIFGIYGLIAEIFYGIKRNINEKIFTNYLYNY</sequence>
<evidence type="ECO:0000313" key="3">
    <source>
        <dbReference type="Proteomes" id="UP000682951"/>
    </source>
</evidence>
<keyword evidence="1" id="KW-0812">Transmembrane</keyword>
<protein>
    <submittedName>
        <fullName evidence="2">DUF4857 domain-containing protein</fullName>
    </submittedName>
</protein>
<name>A0ABS5HGM4_9BACT</name>
<organism evidence="2 3">
    <name type="scientific">Campylobacter anatolicus</name>
    <dbReference type="NCBI Taxonomy" id="2829105"/>
    <lineage>
        <taxon>Bacteria</taxon>
        <taxon>Pseudomonadati</taxon>
        <taxon>Campylobacterota</taxon>
        <taxon>Epsilonproteobacteria</taxon>
        <taxon>Campylobacterales</taxon>
        <taxon>Campylobacteraceae</taxon>
        <taxon>Campylobacter</taxon>
    </lineage>
</organism>
<proteinExistence type="predicted"/>
<feature type="transmembrane region" description="Helical" evidence="1">
    <location>
        <begin position="357"/>
        <end position="374"/>
    </location>
</feature>
<reference evidence="2 3" key="1">
    <citation type="submission" date="2021-04" db="EMBL/GenBank/DDBJ databases">
        <title>Molecular and phenotypic characterization and identification of bacterial isolates recovered from the Anatolian ground squirrels (Spermophilus xanthoprymnus) and which have the potential to form a new species in the Campylobacter genus.</title>
        <authorList>
            <person name="Aydin F."/>
            <person name="Abay S."/>
            <person name="Kayman T."/>
            <person name="Karakaya E."/>
            <person name="Mustak H.K."/>
            <person name="Mustak I.B."/>
            <person name="Bilgin N."/>
            <person name="Duzler A."/>
            <person name="Sahin O."/>
            <person name="Guran O."/>
            <person name="Saticioglu I.B."/>
        </authorList>
    </citation>
    <scope>NUCLEOTIDE SEQUENCE [LARGE SCALE GENOMIC DNA]</scope>
    <source>
        <strain evidence="3">faydin-G24</strain>
    </source>
</reference>